<accession>A0A7J6SDZ6</accession>
<sequence length="233" mass="25769">VPVVLRECSGEDTSDSGSDSDDDENLSAENGWYQGGVSEERLVFDKRVGVRGLNENGDTEIKWSSGDIWTYVSPRLIVLHGGLPMHPGSGSPISMQRPTGAFASLFSGSSAMGSQTGGGSSSQDDDGRRCVLLKYFHQLPNRMRIPSSPQGVFEQWMYQILWSDPREVGDTKGRGTPFYPDDTELFCDRNNIHTVIRSHQLPAMQRGFSFHHKHKLITIFSASNYCGTSQNYG</sequence>
<comment type="cofactor">
    <cofactor evidence="1">
        <name>Mn(2+)</name>
        <dbReference type="ChEBI" id="CHEBI:29035"/>
    </cofactor>
</comment>
<organism evidence="5 6">
    <name type="scientific">Perkinsus olseni</name>
    <name type="common">Perkinsus atlanticus</name>
    <dbReference type="NCBI Taxonomy" id="32597"/>
    <lineage>
        <taxon>Eukaryota</taxon>
        <taxon>Sar</taxon>
        <taxon>Alveolata</taxon>
        <taxon>Perkinsozoa</taxon>
        <taxon>Perkinsea</taxon>
        <taxon>Perkinsida</taxon>
        <taxon>Perkinsidae</taxon>
        <taxon>Perkinsus</taxon>
    </lineage>
</organism>
<comment type="caution">
    <text evidence="5">The sequence shown here is derived from an EMBL/GenBank/DDBJ whole genome shotgun (WGS) entry which is preliminary data.</text>
</comment>
<dbReference type="InterPro" id="IPR029052">
    <property type="entry name" value="Metallo-depent_PP-like"/>
</dbReference>
<dbReference type="GO" id="GO:0016787">
    <property type="term" value="F:hydrolase activity"/>
    <property type="evidence" value="ECO:0007669"/>
    <property type="project" value="InterPro"/>
</dbReference>
<protein>
    <submittedName>
        <fullName evidence="5">Protein phosphatase, EF-hand calcium binding domain</fullName>
    </submittedName>
</protein>
<dbReference type="EMBL" id="JABANO010018930">
    <property type="protein sequence ID" value="KAF4731043.1"/>
    <property type="molecule type" value="Genomic_DNA"/>
</dbReference>
<dbReference type="InterPro" id="IPR051134">
    <property type="entry name" value="PPP_phosphatase"/>
</dbReference>
<feature type="non-terminal residue" evidence="5">
    <location>
        <position position="233"/>
    </location>
</feature>
<evidence type="ECO:0000256" key="4">
    <source>
        <dbReference type="SAM" id="MobiDB-lite"/>
    </source>
</evidence>
<evidence type="ECO:0000313" key="5">
    <source>
        <dbReference type="EMBL" id="KAF4731043.1"/>
    </source>
</evidence>
<feature type="region of interest" description="Disordered" evidence="4">
    <location>
        <begin position="1"/>
        <end position="32"/>
    </location>
</feature>
<dbReference type="GO" id="GO:0046872">
    <property type="term" value="F:metal ion binding"/>
    <property type="evidence" value="ECO:0007669"/>
    <property type="project" value="UniProtKB-KW"/>
</dbReference>
<feature type="region of interest" description="Disordered" evidence="4">
    <location>
        <begin position="104"/>
        <end position="125"/>
    </location>
</feature>
<dbReference type="Proteomes" id="UP000553632">
    <property type="component" value="Unassembled WGS sequence"/>
</dbReference>
<keyword evidence="6" id="KW-1185">Reference proteome</keyword>
<name>A0A7J6SDZ6_PEROL</name>
<gene>
    <name evidence="5" type="primary">PPEF2_4</name>
    <name evidence="5" type="ORF">FOZ63_030504</name>
</gene>
<feature type="compositionally biased region" description="Acidic residues" evidence="4">
    <location>
        <begin position="10"/>
        <end position="26"/>
    </location>
</feature>
<feature type="non-terminal residue" evidence="5">
    <location>
        <position position="1"/>
    </location>
</feature>
<dbReference type="PRINTS" id="PR00114">
    <property type="entry name" value="STPHPHTASE"/>
</dbReference>
<keyword evidence="2" id="KW-0479">Metal-binding</keyword>
<feature type="compositionally biased region" description="Low complexity" evidence="4">
    <location>
        <begin position="104"/>
        <end position="114"/>
    </location>
</feature>
<dbReference type="InterPro" id="IPR006186">
    <property type="entry name" value="Ser/Thr-sp_prot-phosphatase"/>
</dbReference>
<dbReference type="PANTHER" id="PTHR45668:SF5">
    <property type="entry name" value="SERINE_THREONINE-PROTEIN PHOSPHATASE 5"/>
    <property type="match status" value="1"/>
</dbReference>
<dbReference type="SUPFAM" id="SSF56300">
    <property type="entry name" value="Metallo-dependent phosphatases"/>
    <property type="match status" value="1"/>
</dbReference>
<evidence type="ECO:0000256" key="3">
    <source>
        <dbReference type="ARBA" id="ARBA00023211"/>
    </source>
</evidence>
<dbReference type="AlphaFoldDB" id="A0A7J6SDZ6"/>
<dbReference type="Gene3D" id="3.60.21.10">
    <property type="match status" value="1"/>
</dbReference>
<evidence type="ECO:0000313" key="6">
    <source>
        <dbReference type="Proteomes" id="UP000553632"/>
    </source>
</evidence>
<proteinExistence type="predicted"/>
<evidence type="ECO:0000256" key="1">
    <source>
        <dbReference type="ARBA" id="ARBA00001936"/>
    </source>
</evidence>
<keyword evidence="3" id="KW-0464">Manganese</keyword>
<reference evidence="5 6" key="1">
    <citation type="submission" date="2020-04" db="EMBL/GenBank/DDBJ databases">
        <title>Perkinsus olseni comparative genomics.</title>
        <authorList>
            <person name="Bogema D.R."/>
        </authorList>
    </citation>
    <scope>NUCLEOTIDE SEQUENCE [LARGE SCALE GENOMIC DNA]</scope>
    <source>
        <strain evidence="5 6">ATCC PRA-207</strain>
    </source>
</reference>
<dbReference type="PANTHER" id="PTHR45668">
    <property type="entry name" value="SERINE/THREONINE-PROTEIN PHOSPHATASE 5-RELATED"/>
    <property type="match status" value="1"/>
</dbReference>
<evidence type="ECO:0000256" key="2">
    <source>
        <dbReference type="ARBA" id="ARBA00022723"/>
    </source>
</evidence>